<dbReference type="GO" id="GO:0017178">
    <property type="term" value="F:diphthine-ammonia ligase activity"/>
    <property type="evidence" value="ECO:0007669"/>
    <property type="project" value="UniProtKB-EC"/>
</dbReference>
<evidence type="ECO:0000256" key="2">
    <source>
        <dbReference type="ARBA" id="ARBA00012089"/>
    </source>
</evidence>
<dbReference type="Pfam" id="PF01902">
    <property type="entry name" value="Diphthami_syn_2"/>
    <property type="match status" value="1"/>
</dbReference>
<dbReference type="InterPro" id="IPR035959">
    <property type="entry name" value="RutC-like_sf"/>
</dbReference>
<accession>A0A0L0D6H3</accession>
<dbReference type="AlphaFoldDB" id="A0A0L0D6H3"/>
<evidence type="ECO:0000256" key="8">
    <source>
        <dbReference type="ARBA" id="ARBA00031552"/>
    </source>
</evidence>
<evidence type="ECO:0000256" key="9">
    <source>
        <dbReference type="ARBA" id="ARBA00048108"/>
    </source>
</evidence>
<dbReference type="GO" id="GO:0017183">
    <property type="term" value="P:protein histidyl modification to diphthamide"/>
    <property type="evidence" value="ECO:0007669"/>
    <property type="project" value="TreeGrafter"/>
</dbReference>
<keyword evidence="12" id="KW-1185">Reference proteome</keyword>
<dbReference type="RefSeq" id="XP_013758999.1">
    <property type="nucleotide sequence ID" value="XM_013903545.1"/>
</dbReference>
<keyword evidence="4" id="KW-0436">Ligase</keyword>
<comment type="pathway">
    <text evidence="1">Protein modification; peptidyl-diphthamide biosynthesis.</text>
</comment>
<evidence type="ECO:0000256" key="7">
    <source>
        <dbReference type="ARBA" id="ARBA00029814"/>
    </source>
</evidence>
<gene>
    <name evidence="11" type="ORF">AMSG_04217</name>
</gene>
<dbReference type="FunFam" id="3.40.50.620:FF:000145">
    <property type="entry name" value="ATP-binding domain containing protein"/>
    <property type="match status" value="1"/>
</dbReference>
<dbReference type="PANTHER" id="PTHR12196:SF2">
    <property type="entry name" value="DIPHTHINE--AMMONIA LIGASE"/>
    <property type="match status" value="1"/>
</dbReference>
<name>A0A0L0D6H3_THETB</name>
<dbReference type="EC" id="6.3.1.14" evidence="2"/>
<dbReference type="InterPro" id="IPR014729">
    <property type="entry name" value="Rossmann-like_a/b/a_fold"/>
</dbReference>
<keyword evidence="5" id="KW-0547">Nucleotide-binding</keyword>
<evidence type="ECO:0000313" key="12">
    <source>
        <dbReference type="Proteomes" id="UP000054408"/>
    </source>
</evidence>
<dbReference type="eggNOG" id="KOG2317">
    <property type="taxonomic scope" value="Eukaryota"/>
</dbReference>
<protein>
    <recommendedName>
        <fullName evidence="3">Diphthine--ammonia ligase</fullName>
        <ecNumber evidence="2">6.3.1.14</ecNumber>
    </recommendedName>
    <alternativeName>
        <fullName evidence="7">Diphthamide synthase</fullName>
    </alternativeName>
    <alternativeName>
        <fullName evidence="8">Diphthamide synthetase</fullName>
    </alternativeName>
</protein>
<dbReference type="FunFam" id="3.90.1490.10:FF:000001">
    <property type="entry name" value="Diphthine--ammonia ligase"/>
    <property type="match status" value="1"/>
</dbReference>
<dbReference type="SUPFAM" id="SSF55298">
    <property type="entry name" value="YjgF-like"/>
    <property type="match status" value="2"/>
</dbReference>
<dbReference type="GO" id="GO:0005524">
    <property type="term" value="F:ATP binding"/>
    <property type="evidence" value="ECO:0007669"/>
    <property type="project" value="UniProtKB-KW"/>
</dbReference>
<evidence type="ECO:0000256" key="6">
    <source>
        <dbReference type="ARBA" id="ARBA00022840"/>
    </source>
</evidence>
<evidence type="ECO:0000256" key="4">
    <source>
        <dbReference type="ARBA" id="ARBA00022598"/>
    </source>
</evidence>
<dbReference type="STRING" id="461836.A0A0L0D6H3"/>
<organism evidence="11 12">
    <name type="scientific">Thecamonas trahens ATCC 50062</name>
    <dbReference type="NCBI Taxonomy" id="461836"/>
    <lineage>
        <taxon>Eukaryota</taxon>
        <taxon>Apusozoa</taxon>
        <taxon>Apusomonadida</taxon>
        <taxon>Apusomonadidae</taxon>
        <taxon>Thecamonas</taxon>
    </lineage>
</organism>
<dbReference type="Proteomes" id="UP000054408">
    <property type="component" value="Unassembled WGS sequence"/>
</dbReference>
<comment type="catalytic activity">
    <reaction evidence="9">
        <text>diphthine-[translation elongation factor 2] + NH4(+) + ATP = diphthamide-[translation elongation factor 2] + AMP + diphosphate + H(+)</text>
        <dbReference type="Rhea" id="RHEA:19753"/>
        <dbReference type="Rhea" id="RHEA-COMP:10172"/>
        <dbReference type="Rhea" id="RHEA-COMP:10174"/>
        <dbReference type="ChEBI" id="CHEBI:15378"/>
        <dbReference type="ChEBI" id="CHEBI:16692"/>
        <dbReference type="ChEBI" id="CHEBI:28938"/>
        <dbReference type="ChEBI" id="CHEBI:30616"/>
        <dbReference type="ChEBI" id="CHEBI:33019"/>
        <dbReference type="ChEBI" id="CHEBI:82696"/>
        <dbReference type="ChEBI" id="CHEBI:456215"/>
        <dbReference type="EC" id="6.3.1.14"/>
    </reaction>
</comment>
<dbReference type="NCBIfam" id="TIGR00290">
    <property type="entry name" value="MJ0570_dom"/>
    <property type="match status" value="1"/>
</dbReference>
<evidence type="ECO:0000256" key="1">
    <source>
        <dbReference type="ARBA" id="ARBA00005156"/>
    </source>
</evidence>
<proteinExistence type="predicted"/>
<dbReference type="EMBL" id="GL349449">
    <property type="protein sequence ID" value="KNC47982.1"/>
    <property type="molecule type" value="Genomic_DNA"/>
</dbReference>
<dbReference type="InterPro" id="IPR002761">
    <property type="entry name" value="Diphthami_syn_dom"/>
</dbReference>
<dbReference type="OMA" id="HCRLAQS"/>
<dbReference type="InterPro" id="IPR006175">
    <property type="entry name" value="YjgF/YER057c/UK114"/>
</dbReference>
<dbReference type="Pfam" id="PF01042">
    <property type="entry name" value="Ribonuc_L-PSP"/>
    <property type="match status" value="2"/>
</dbReference>
<reference evidence="11 12" key="1">
    <citation type="submission" date="2010-05" db="EMBL/GenBank/DDBJ databases">
        <title>The Genome Sequence of Thecamonas trahens ATCC 50062.</title>
        <authorList>
            <consortium name="The Broad Institute Genome Sequencing Platform"/>
            <person name="Russ C."/>
            <person name="Cuomo C."/>
            <person name="Shea T."/>
            <person name="Young S.K."/>
            <person name="Zeng Q."/>
            <person name="Koehrsen M."/>
            <person name="Haas B."/>
            <person name="Borodovsky M."/>
            <person name="Guigo R."/>
            <person name="Alvarado L."/>
            <person name="Berlin A."/>
            <person name="Bochicchio J."/>
            <person name="Borenstein D."/>
            <person name="Chapman S."/>
            <person name="Chen Z."/>
            <person name="Freedman E."/>
            <person name="Gellesch M."/>
            <person name="Goldberg J."/>
            <person name="Griggs A."/>
            <person name="Gujja S."/>
            <person name="Heilman E."/>
            <person name="Heiman D."/>
            <person name="Hepburn T."/>
            <person name="Howarth C."/>
            <person name="Jen D."/>
            <person name="Larson L."/>
            <person name="Mehta T."/>
            <person name="Park D."/>
            <person name="Pearson M."/>
            <person name="Roberts A."/>
            <person name="Saif S."/>
            <person name="Shenoy N."/>
            <person name="Sisk P."/>
            <person name="Stolte C."/>
            <person name="Sykes S."/>
            <person name="Thomson T."/>
            <person name="Walk T."/>
            <person name="White J."/>
            <person name="Yandava C."/>
            <person name="Burger G."/>
            <person name="Gray M.W."/>
            <person name="Holland P.W.H."/>
            <person name="King N."/>
            <person name="Lang F.B.F."/>
            <person name="Roger A.J."/>
            <person name="Ruiz-Trillo I."/>
            <person name="Lander E."/>
            <person name="Nusbaum C."/>
        </authorList>
    </citation>
    <scope>NUCLEOTIDE SEQUENCE [LARGE SCALE GENOMIC DNA]</scope>
    <source>
        <strain evidence="11 12">ATCC 50062</strain>
    </source>
</reference>
<dbReference type="SUPFAM" id="SSF52402">
    <property type="entry name" value="Adenine nucleotide alpha hydrolases-like"/>
    <property type="match status" value="1"/>
</dbReference>
<evidence type="ECO:0000313" key="11">
    <source>
        <dbReference type="EMBL" id="KNC47982.1"/>
    </source>
</evidence>
<dbReference type="Gene3D" id="3.90.1490.10">
    <property type="entry name" value="putative n-type atp pyrophosphatase, domain 2"/>
    <property type="match status" value="1"/>
</dbReference>
<keyword evidence="6 11" id="KW-0067">ATP-binding</keyword>
<dbReference type="Gene3D" id="3.30.1330.40">
    <property type="entry name" value="RutC-like"/>
    <property type="match status" value="2"/>
</dbReference>
<evidence type="ECO:0000256" key="3">
    <source>
        <dbReference type="ARBA" id="ARBA00018426"/>
    </source>
</evidence>
<evidence type="ECO:0000256" key="5">
    <source>
        <dbReference type="ARBA" id="ARBA00022741"/>
    </source>
</evidence>
<dbReference type="Gene3D" id="3.40.50.620">
    <property type="entry name" value="HUPs"/>
    <property type="match status" value="1"/>
</dbReference>
<sequence>MKKVIALVSGGKDSCYSMMEVVAQGHELVAIANLHPVDEETDELDSYMYQTVGHSLIAAYADALDVPLFRRGIAGSSANKDKVYRPTEGDEVEDLRALLLEVKAAVPEADAIASGAILSDYQRTRVEHVASSLGLASFAYLWHRSQDLLLDAMIESGIDAILVKIAAMGLAVDRHLGAHLADIRDHLFSLNAKYTSHICGEGGEYETLTLDAPLFTSRIVLTETTTVVVDESMFAPVAHLTVNGFTLEAKDPAVRAEQLAQMRGVLAASAAAEIEARNARRALPGLAAAATDTPLAVPAMVGYSQAGQGGAPPAQLRVTALAPETRLVALQAWSAPAASLEDEVAAVMGALADGLASVGASWSDVAFTSIFTQDLSQFGAINAAYGPYFGVNPPARATLQLPLAGDARLKIEMWAAVNSCTPATLHVQSISHWAPANIGPYSQVKDVDGVLLMAGQIGMDPASMVIPQPASAAGEAVQIVANIDAVLEVMASGPAGVASALVWANSLDDAANVYMPAWRAYLADAVTGMAVLAHSPFLPRSALLEVQVLAVTTALDDDLSPVTTGSADGVAPGVSLTTATRSWSTSAGSPASLLLANVYATDGSCERDADAAVTALAAGLVAATERAAVPPSLVRVYLPTALDASAVQAALDTVAVCPVSVLPVEGAVAVTFDADSSLASVPDAGSIMAVLELSSLP</sequence>
<dbReference type="eggNOG" id="KOG2316">
    <property type="taxonomic scope" value="Eukaryota"/>
</dbReference>
<evidence type="ECO:0000259" key="10">
    <source>
        <dbReference type="Pfam" id="PF01902"/>
    </source>
</evidence>
<dbReference type="CDD" id="cd01994">
    <property type="entry name" value="AANH_PF0828-like"/>
    <property type="match status" value="1"/>
</dbReference>
<dbReference type="InterPro" id="IPR030662">
    <property type="entry name" value="DPH6/MJ0570"/>
</dbReference>
<dbReference type="PANTHER" id="PTHR12196">
    <property type="entry name" value="DOMAIN OF UNKNOWN FUNCTION 71 DUF71 -CONTAINING PROTEIN"/>
    <property type="match status" value="1"/>
</dbReference>
<dbReference type="CDD" id="cd00448">
    <property type="entry name" value="YjgF_YER057c_UK114_family"/>
    <property type="match status" value="1"/>
</dbReference>
<dbReference type="OrthoDB" id="686384at2759"/>
<feature type="domain" description="Diphthamide synthase" evidence="10">
    <location>
        <begin position="3"/>
        <end position="229"/>
    </location>
</feature>
<dbReference type="GeneID" id="25563770"/>